<reference evidence="1 2" key="1">
    <citation type="submission" date="2012-10" db="EMBL/GenBank/DDBJ databases">
        <title>Draft Genome Sequence of Paenibacillus popilliae ATCC 14706T.</title>
        <authorList>
            <person name="Iiyama K."/>
            <person name="Mori K."/>
            <person name="Mon H."/>
            <person name="Chieda Y."/>
            <person name="Lee J.M."/>
            <person name="Kusakabe T."/>
            <person name="Tashiro K."/>
            <person name="Asano S."/>
            <person name="Yasunaga-Aoki C."/>
            <person name="Shimizu S."/>
        </authorList>
    </citation>
    <scope>NUCLEOTIDE SEQUENCE [LARGE SCALE GENOMIC DNA]</scope>
    <source>
        <strain evidence="1 2">ATCC 14706</strain>
    </source>
</reference>
<dbReference type="EMBL" id="BALG01000367">
    <property type="protein sequence ID" value="GAC44185.1"/>
    <property type="molecule type" value="Genomic_DNA"/>
</dbReference>
<comment type="caution">
    <text evidence="1">The sequence shown here is derived from an EMBL/GenBank/DDBJ whole genome shotgun (WGS) entry which is preliminary data.</text>
</comment>
<protein>
    <submittedName>
        <fullName evidence="1">Anaerobic dehydrogenase</fullName>
    </submittedName>
</protein>
<gene>
    <name evidence="1" type="ORF">PPOP_3588</name>
</gene>
<sequence length="51" mass="5803">ELTIGNELIIDYFGFANRGGYYDPSKVISDDGFTVQAFTFGDKYIDWEAWG</sequence>
<accession>M9LLJ8</accession>
<name>M9LLJ8_PAEPP</name>
<organism evidence="1 2">
    <name type="scientific">Paenibacillus popilliae ATCC 14706</name>
    <dbReference type="NCBI Taxonomy" id="1212764"/>
    <lineage>
        <taxon>Bacteria</taxon>
        <taxon>Bacillati</taxon>
        <taxon>Bacillota</taxon>
        <taxon>Bacilli</taxon>
        <taxon>Bacillales</taxon>
        <taxon>Paenibacillaceae</taxon>
        <taxon>Paenibacillus</taxon>
    </lineage>
</organism>
<feature type="non-terminal residue" evidence="1">
    <location>
        <position position="1"/>
    </location>
</feature>
<dbReference type="AlphaFoldDB" id="M9LLJ8"/>
<keyword evidence="2" id="KW-1185">Reference proteome</keyword>
<evidence type="ECO:0000313" key="2">
    <source>
        <dbReference type="Proteomes" id="UP000029453"/>
    </source>
</evidence>
<proteinExistence type="predicted"/>
<evidence type="ECO:0000313" key="1">
    <source>
        <dbReference type="EMBL" id="GAC44185.1"/>
    </source>
</evidence>
<dbReference type="Proteomes" id="UP000029453">
    <property type="component" value="Unassembled WGS sequence"/>
</dbReference>